<reference evidence="10" key="1">
    <citation type="submission" date="2016-11" db="UniProtKB">
        <authorList>
            <consortium name="WormBaseParasite"/>
        </authorList>
    </citation>
    <scope>IDENTIFICATION</scope>
</reference>
<dbReference type="GO" id="GO:0005524">
    <property type="term" value="F:ATP binding"/>
    <property type="evidence" value="ECO:0007669"/>
    <property type="project" value="UniProtKB-KW"/>
</dbReference>
<gene>
    <name evidence="7" type="ORF">BXYJ_LOCUS7719</name>
</gene>
<dbReference type="EMBL" id="CAJFCV020000003">
    <property type="protein sequence ID" value="CAG9111347.1"/>
    <property type="molecule type" value="Genomic_DNA"/>
</dbReference>
<dbReference type="PANTHER" id="PTHR43851:SF3">
    <property type="entry name" value="COENZYME Q8"/>
    <property type="match status" value="1"/>
</dbReference>
<feature type="domain" description="ABC1 atypical kinase-like" evidence="6">
    <location>
        <begin position="285"/>
        <end position="529"/>
    </location>
</feature>
<accession>A0A1I7RZK8</accession>
<dbReference type="InterPro" id="IPR051409">
    <property type="entry name" value="Atypical_kinase_ADCK"/>
</dbReference>
<comment type="similarity">
    <text evidence="2">Belongs to the protein kinase superfamily. ADCK protein kinase family.</text>
</comment>
<dbReference type="eggNOG" id="KOG1234">
    <property type="taxonomic scope" value="Eukaryota"/>
</dbReference>
<evidence type="ECO:0000256" key="4">
    <source>
        <dbReference type="ARBA" id="ARBA00022741"/>
    </source>
</evidence>
<dbReference type="Pfam" id="PF03109">
    <property type="entry name" value="ABC1"/>
    <property type="match status" value="1"/>
</dbReference>
<sequence>MSSPNGWQKDVSAILTTIQLLLKSQVGYEGRKFGETLSKKSLEAIIAAGKVQRPFDDPNYGRNQFDFEKETRTFLKQTREIIDKEVKPILDQTKINLEKVATPLATSSNLKIQDKVEATIFNPIPEGLTPEEEEVLIREAQRVGVTIKKPPPIAEVPLATKDRHQQVYRPSLPKDYRVDLNYNNKNLSKSQERKVPSSRIARVANFGALAFGLGSGAVAEVGRRTIGINDANFQAQNPFLTSANAERVVETLCRVRGAALKLGQMLSIQDETLIPKYWLDIFDRVRHSADFMPIKQVKQQLSAELGPEWRQLFAEFDEKPFAAASIGQVHKATSLDGKKLAVKVQYPGVADGIDADIQNLVSILRFGGFFPKGMYLEEFVKVARRELKLECDYIREAEAIGRMREYLAKDDSFFIPGVFPNLSSKKVLTTEFIDGKPVDECVNEPQEVRDYIAAKFMELCLREVFLFRFMQTDPNWSNFYFGIHPQTGENRLILLDFGAAREYPKEFVDKYMKILQGAYNEDREAMLKYSREIGFLTGFEDKLMEKAHVDSISILAETLVADEPYDFGRQDVTARVQKLVPIMLEHRLKAPPEEIYSLHRKLSGAYLLATKLKAKVSCGPLFKEICDQYQFGEKRRRENSV</sequence>
<dbReference type="Proteomes" id="UP000659654">
    <property type="component" value="Unassembled WGS sequence"/>
</dbReference>
<evidence type="ECO:0000256" key="5">
    <source>
        <dbReference type="ARBA" id="ARBA00022840"/>
    </source>
</evidence>
<dbReference type="Proteomes" id="UP000582659">
    <property type="component" value="Unassembled WGS sequence"/>
</dbReference>
<evidence type="ECO:0000256" key="3">
    <source>
        <dbReference type="ARBA" id="ARBA00022679"/>
    </source>
</evidence>
<protein>
    <submittedName>
        <fullName evidence="7">(pine wood nematode) hypothetical protein</fullName>
    </submittedName>
    <submittedName>
        <fullName evidence="10">ABC1 domain-containing protein</fullName>
    </submittedName>
</protein>
<evidence type="ECO:0000313" key="7">
    <source>
        <dbReference type="EMBL" id="CAD5222918.1"/>
    </source>
</evidence>
<keyword evidence="9" id="KW-1185">Reference proteome</keyword>
<dbReference type="GO" id="GO:0016740">
    <property type="term" value="F:transferase activity"/>
    <property type="evidence" value="ECO:0007669"/>
    <property type="project" value="UniProtKB-KW"/>
</dbReference>
<dbReference type="SMR" id="A0A1I7RZK8"/>
<dbReference type="CDD" id="cd13970">
    <property type="entry name" value="ABC1_ADCK3"/>
    <property type="match status" value="1"/>
</dbReference>
<evidence type="ECO:0000259" key="6">
    <source>
        <dbReference type="Pfam" id="PF03109"/>
    </source>
</evidence>
<dbReference type="InterPro" id="IPR011009">
    <property type="entry name" value="Kinase-like_dom_sf"/>
</dbReference>
<evidence type="ECO:0000256" key="2">
    <source>
        <dbReference type="ARBA" id="ARBA00009670"/>
    </source>
</evidence>
<evidence type="ECO:0000313" key="9">
    <source>
        <dbReference type="Proteomes" id="UP000659654"/>
    </source>
</evidence>
<name>A0A1I7RZK8_BURXY</name>
<dbReference type="Proteomes" id="UP000095284">
    <property type="component" value="Unplaced"/>
</dbReference>
<dbReference type="InterPro" id="IPR004147">
    <property type="entry name" value="ABC1_dom"/>
</dbReference>
<dbReference type="GO" id="GO:0006744">
    <property type="term" value="P:ubiquinone biosynthetic process"/>
    <property type="evidence" value="ECO:0007669"/>
    <property type="project" value="TreeGrafter"/>
</dbReference>
<evidence type="ECO:0000313" key="8">
    <source>
        <dbReference type="Proteomes" id="UP000095284"/>
    </source>
</evidence>
<dbReference type="AlphaFoldDB" id="A0A1I7RZK8"/>
<evidence type="ECO:0000256" key="1">
    <source>
        <dbReference type="ARBA" id="ARBA00004749"/>
    </source>
</evidence>
<dbReference type="OrthoDB" id="201153at2759"/>
<comment type="pathway">
    <text evidence="1">Cofactor biosynthesis; ubiquinone biosynthesis.</text>
</comment>
<reference evidence="7" key="2">
    <citation type="submission" date="2020-09" db="EMBL/GenBank/DDBJ databases">
        <authorList>
            <person name="Kikuchi T."/>
        </authorList>
    </citation>
    <scope>NUCLEOTIDE SEQUENCE</scope>
    <source>
        <strain evidence="7">Ka4C1</strain>
    </source>
</reference>
<keyword evidence="5" id="KW-0067">ATP-binding</keyword>
<keyword evidence="4" id="KW-0547">Nucleotide-binding</keyword>
<dbReference type="WBParaSite" id="BXY_0617900.1">
    <property type="protein sequence ID" value="BXY_0617900.1"/>
    <property type="gene ID" value="BXY_0617900"/>
</dbReference>
<dbReference type="InterPro" id="IPR034646">
    <property type="entry name" value="ADCK3_dom"/>
</dbReference>
<dbReference type="SUPFAM" id="SSF56112">
    <property type="entry name" value="Protein kinase-like (PK-like)"/>
    <property type="match status" value="1"/>
</dbReference>
<evidence type="ECO:0000313" key="10">
    <source>
        <dbReference type="WBParaSite" id="BXY_0617900.1"/>
    </source>
</evidence>
<organism evidence="8 10">
    <name type="scientific">Bursaphelenchus xylophilus</name>
    <name type="common">Pinewood nematode worm</name>
    <name type="synonym">Aphelenchoides xylophilus</name>
    <dbReference type="NCBI Taxonomy" id="6326"/>
    <lineage>
        <taxon>Eukaryota</taxon>
        <taxon>Metazoa</taxon>
        <taxon>Ecdysozoa</taxon>
        <taxon>Nematoda</taxon>
        <taxon>Chromadorea</taxon>
        <taxon>Rhabditida</taxon>
        <taxon>Tylenchina</taxon>
        <taxon>Tylenchomorpha</taxon>
        <taxon>Aphelenchoidea</taxon>
        <taxon>Aphelenchoididae</taxon>
        <taxon>Bursaphelenchus</taxon>
    </lineage>
</organism>
<dbReference type="PANTHER" id="PTHR43851">
    <property type="match status" value="1"/>
</dbReference>
<keyword evidence="3" id="KW-0808">Transferase</keyword>
<proteinExistence type="inferred from homology"/>
<dbReference type="EMBL" id="CAJFDI010000003">
    <property type="protein sequence ID" value="CAD5222918.1"/>
    <property type="molecule type" value="Genomic_DNA"/>
</dbReference>